<organism evidence="11 12">
    <name type="scientific">Dorea phocaeensis</name>
    <dbReference type="NCBI Taxonomy" id="2040291"/>
    <lineage>
        <taxon>Bacteria</taxon>
        <taxon>Bacillati</taxon>
        <taxon>Bacillota</taxon>
        <taxon>Clostridia</taxon>
        <taxon>Lachnospirales</taxon>
        <taxon>Lachnospiraceae</taxon>
        <taxon>Dorea</taxon>
    </lineage>
</organism>
<protein>
    <submittedName>
        <fullName evidence="11">YeeE/YedE family protein</fullName>
    </submittedName>
</protein>
<feature type="transmembrane region" description="Helical" evidence="9">
    <location>
        <begin position="41"/>
        <end position="58"/>
    </location>
</feature>
<dbReference type="EMBL" id="JAAIUO010000006">
    <property type="protein sequence ID" value="NSK15044.1"/>
    <property type="molecule type" value="Genomic_DNA"/>
</dbReference>
<evidence type="ECO:0000256" key="8">
    <source>
        <dbReference type="ARBA" id="ARBA00035655"/>
    </source>
</evidence>
<dbReference type="RefSeq" id="WP_173814879.1">
    <property type="nucleotide sequence ID" value="NZ_JAAITX010000006.1"/>
</dbReference>
<keyword evidence="5 9" id="KW-0812">Transmembrane</keyword>
<dbReference type="PANTHER" id="PTHR30574:SF1">
    <property type="entry name" value="SULPHUR TRANSPORT DOMAIN-CONTAINING PROTEIN"/>
    <property type="match status" value="1"/>
</dbReference>
<dbReference type="Proteomes" id="UP000528555">
    <property type="component" value="Unassembled WGS sequence"/>
</dbReference>
<dbReference type="PANTHER" id="PTHR30574">
    <property type="entry name" value="INNER MEMBRANE PROTEIN YEDE"/>
    <property type="match status" value="1"/>
</dbReference>
<evidence type="ECO:0000256" key="5">
    <source>
        <dbReference type="ARBA" id="ARBA00022692"/>
    </source>
</evidence>
<feature type="transmembrane region" description="Helical" evidence="9">
    <location>
        <begin position="137"/>
        <end position="163"/>
    </location>
</feature>
<evidence type="ECO:0000313" key="11">
    <source>
        <dbReference type="EMBL" id="NVH58818.1"/>
    </source>
</evidence>
<evidence type="ECO:0000256" key="7">
    <source>
        <dbReference type="ARBA" id="ARBA00023136"/>
    </source>
</evidence>
<dbReference type="Pfam" id="PF04143">
    <property type="entry name" value="Sulf_transp"/>
    <property type="match status" value="1"/>
</dbReference>
<feature type="transmembrane region" description="Helical" evidence="9">
    <location>
        <begin position="207"/>
        <end position="225"/>
    </location>
</feature>
<proteinExistence type="inferred from homology"/>
<evidence type="ECO:0000256" key="9">
    <source>
        <dbReference type="SAM" id="Phobius"/>
    </source>
</evidence>
<evidence type="ECO:0000256" key="1">
    <source>
        <dbReference type="ARBA" id="ARBA00004429"/>
    </source>
</evidence>
<evidence type="ECO:0000256" key="6">
    <source>
        <dbReference type="ARBA" id="ARBA00022989"/>
    </source>
</evidence>
<feature type="transmembrane region" description="Helical" evidence="9">
    <location>
        <begin position="183"/>
        <end position="200"/>
    </location>
</feature>
<dbReference type="GO" id="GO:0005886">
    <property type="term" value="C:plasma membrane"/>
    <property type="evidence" value="ECO:0007669"/>
    <property type="project" value="UniProtKB-SubCell"/>
</dbReference>
<evidence type="ECO:0000313" key="12">
    <source>
        <dbReference type="Proteomes" id="UP000528555"/>
    </source>
</evidence>
<evidence type="ECO:0000313" key="10">
    <source>
        <dbReference type="EMBL" id="NSK15044.1"/>
    </source>
</evidence>
<gene>
    <name evidence="11" type="ORF">G5A66_09215</name>
    <name evidence="10" type="ORF">G5A75_09235</name>
</gene>
<reference evidence="12 13" key="1">
    <citation type="journal article" date="2020" name="Cell Host Microbe">
        <title>Functional and Genomic Variation between Human-Derived Isolates of Lachnospiraceae Reveals Inter- and Intra-Species Diversity.</title>
        <authorList>
            <person name="Sorbara M.T."/>
            <person name="Littmann E.R."/>
            <person name="Fontana E."/>
            <person name="Moody T.U."/>
            <person name="Kohout C.E."/>
            <person name="Gjonbalaj M."/>
            <person name="Eaton V."/>
            <person name="Seok R."/>
            <person name="Leiner I.M."/>
            <person name="Pamer E.G."/>
        </authorList>
    </citation>
    <scope>NUCLEOTIDE SEQUENCE [LARGE SCALE GENOMIC DNA]</scope>
    <source>
        <strain evidence="11 12">MSK.17.11</strain>
        <strain evidence="10 13">MSK.17.38</strain>
    </source>
</reference>
<comment type="caution">
    <text evidence="11">The sequence shown here is derived from an EMBL/GenBank/DDBJ whole genome shotgun (WGS) entry which is preliminary data.</text>
</comment>
<feature type="transmembrane region" description="Helical" evidence="9">
    <location>
        <begin position="289"/>
        <end position="312"/>
    </location>
</feature>
<comment type="similarity">
    <text evidence="8">Belongs to the TsuA/YedE (TC 9.B.102) family.</text>
</comment>
<feature type="transmembrane region" description="Helical" evidence="9">
    <location>
        <begin position="104"/>
        <end position="125"/>
    </location>
</feature>
<feature type="transmembrane region" description="Helical" evidence="9">
    <location>
        <begin position="245"/>
        <end position="268"/>
    </location>
</feature>
<keyword evidence="3" id="KW-1003">Cell membrane</keyword>
<evidence type="ECO:0000256" key="4">
    <source>
        <dbReference type="ARBA" id="ARBA00022519"/>
    </source>
</evidence>
<evidence type="ECO:0000256" key="2">
    <source>
        <dbReference type="ARBA" id="ARBA00022448"/>
    </source>
</evidence>
<dbReference type="InterPro" id="IPR007272">
    <property type="entry name" value="Sulf_transp_TsuA/YedE"/>
</dbReference>
<keyword evidence="4" id="KW-0997">Cell inner membrane</keyword>
<dbReference type="Proteomes" id="UP000701680">
    <property type="component" value="Unassembled WGS sequence"/>
</dbReference>
<feature type="transmembrane region" description="Helical" evidence="9">
    <location>
        <begin position="318"/>
        <end position="336"/>
    </location>
</feature>
<accession>A0A850HI48</accession>
<evidence type="ECO:0000256" key="3">
    <source>
        <dbReference type="ARBA" id="ARBA00022475"/>
    </source>
</evidence>
<dbReference type="AlphaFoldDB" id="A0A850HI48"/>
<keyword evidence="2" id="KW-0813">Transport</keyword>
<reference evidence="11" key="2">
    <citation type="submission" date="2020-02" db="EMBL/GenBank/DDBJ databases">
        <authorList>
            <person name="Littmann E."/>
            <person name="Sorbara M."/>
        </authorList>
    </citation>
    <scope>NUCLEOTIDE SEQUENCE</scope>
    <source>
        <strain evidence="11">MSK.17.11</strain>
        <strain evidence="10">MSK.17.38</strain>
    </source>
</reference>
<keyword evidence="6 9" id="KW-1133">Transmembrane helix</keyword>
<keyword evidence="7 9" id="KW-0472">Membrane</keyword>
<name>A0A850HI48_9FIRM</name>
<evidence type="ECO:0000313" key="13">
    <source>
        <dbReference type="Proteomes" id="UP000701680"/>
    </source>
</evidence>
<comment type="subcellular location">
    <subcellularLocation>
        <location evidence="1">Cell inner membrane</location>
        <topology evidence="1">Multi-pass membrane protein</topology>
    </subcellularLocation>
</comment>
<keyword evidence="12" id="KW-1185">Reference proteome</keyword>
<dbReference type="EMBL" id="JAAITX010000006">
    <property type="protein sequence ID" value="NVH58818.1"/>
    <property type="molecule type" value="Genomic_DNA"/>
</dbReference>
<sequence>MLVILLLGLILGVVINYFSVGFCGAVYCTTKKMNSYGFRMLLISILIGGTGIFFLKTLSGAETNYVGVMGIDFALVIGAFIFGMGMMLSDGCILGVVRDLGNGYLGHIITFVFVIIGTLIGNVTYKSMWVPLKKHSLYVYFPETFGTIAGFVLFILLVAFIYFEFCVWDKKNLSENWRLPKRSIVGGIVLGIYMIGYQWITGLNIGISGAFPYFGAWVANLFGAHSEKWSFFQLESSQKIISGGIFRYETSVLIIGIIIGSLIIAILTKKFKIHKQESLKEVGGYATGGLLMGYGACIAAGCNLSGFLSSAANLSLSAWVYLPFMMLGSMLVIKVFKL</sequence>